<evidence type="ECO:0000256" key="3">
    <source>
        <dbReference type="ARBA" id="ARBA00022729"/>
    </source>
</evidence>
<evidence type="ECO:0000256" key="2">
    <source>
        <dbReference type="ARBA" id="ARBA00014031"/>
    </source>
</evidence>
<dbReference type="Proteomes" id="UP001595593">
    <property type="component" value="Unassembled WGS sequence"/>
</dbReference>
<dbReference type="Pfam" id="PF10614">
    <property type="entry name" value="CsgF"/>
    <property type="match status" value="1"/>
</dbReference>
<keyword evidence="3" id="KW-0732">Signal</keyword>
<evidence type="ECO:0000256" key="4">
    <source>
        <dbReference type="SAM" id="MobiDB-lite"/>
    </source>
</evidence>
<dbReference type="InterPro" id="IPR018893">
    <property type="entry name" value="T8SS_CsgF"/>
</dbReference>
<organism evidence="5 6">
    <name type="scientific">Teichococcus globiformis</name>
    <dbReference type="NCBI Taxonomy" id="2307229"/>
    <lineage>
        <taxon>Bacteria</taxon>
        <taxon>Pseudomonadati</taxon>
        <taxon>Pseudomonadota</taxon>
        <taxon>Alphaproteobacteria</taxon>
        <taxon>Acetobacterales</taxon>
        <taxon>Roseomonadaceae</taxon>
        <taxon>Roseomonas</taxon>
    </lineage>
</organism>
<dbReference type="RefSeq" id="WP_379594020.1">
    <property type="nucleotide sequence ID" value="NZ_JBHRTN010000004.1"/>
</dbReference>
<dbReference type="EMBL" id="JBHRTN010000004">
    <property type="protein sequence ID" value="MFC3124050.1"/>
    <property type="molecule type" value="Genomic_DNA"/>
</dbReference>
<feature type="region of interest" description="Disordered" evidence="4">
    <location>
        <begin position="57"/>
        <end position="76"/>
    </location>
</feature>
<comment type="caution">
    <text evidence="5">The sequence shown here is derived from an EMBL/GenBank/DDBJ whole genome shotgun (WGS) entry which is preliminary data.</text>
</comment>
<evidence type="ECO:0000313" key="5">
    <source>
        <dbReference type="EMBL" id="MFC3124050.1"/>
    </source>
</evidence>
<protein>
    <recommendedName>
        <fullName evidence="2">Curli production assembly/transport component CsgF</fullName>
    </recommendedName>
</protein>
<gene>
    <name evidence="5" type="ORF">ACFOD4_03165</name>
</gene>
<comment type="function">
    <text evidence="1">May be involved in the biogenesis of curli organelles.</text>
</comment>
<proteinExistence type="predicted"/>
<keyword evidence="6" id="KW-1185">Reference proteome</keyword>
<name>A0ABV7FV23_9PROT</name>
<feature type="compositionally biased region" description="Polar residues" evidence="4">
    <location>
        <begin position="66"/>
        <end position="76"/>
    </location>
</feature>
<reference evidence="6" key="1">
    <citation type="journal article" date="2019" name="Int. J. Syst. Evol. Microbiol.">
        <title>The Global Catalogue of Microorganisms (GCM) 10K type strain sequencing project: providing services to taxonomists for standard genome sequencing and annotation.</title>
        <authorList>
            <consortium name="The Broad Institute Genomics Platform"/>
            <consortium name="The Broad Institute Genome Sequencing Center for Infectious Disease"/>
            <person name="Wu L."/>
            <person name="Ma J."/>
        </authorList>
    </citation>
    <scope>NUCLEOTIDE SEQUENCE [LARGE SCALE GENOMIC DNA]</scope>
    <source>
        <strain evidence="6">KCTC 52094</strain>
    </source>
</reference>
<accession>A0ABV7FV23</accession>
<evidence type="ECO:0000313" key="6">
    <source>
        <dbReference type="Proteomes" id="UP001595593"/>
    </source>
</evidence>
<evidence type="ECO:0000256" key="1">
    <source>
        <dbReference type="ARBA" id="ARBA00003989"/>
    </source>
</evidence>
<sequence>MVTTLALGTVLGGVAPATARDLVYQPVNPSFGGNPLNGSYLLGLAGANNFRYSESPEAKKQRREQTALNGGTDPASQFERQITSSLLSQVAATVGQQILGENARDSGTFNVGGTRVDFRRTGGQITIDITEAATGGRTNIQIPVPSF</sequence>